<dbReference type="AlphaFoldDB" id="A0AAD5NG47"/>
<organism evidence="2 3">
    <name type="scientific">Acer negundo</name>
    <name type="common">Box elder</name>
    <dbReference type="NCBI Taxonomy" id="4023"/>
    <lineage>
        <taxon>Eukaryota</taxon>
        <taxon>Viridiplantae</taxon>
        <taxon>Streptophyta</taxon>
        <taxon>Embryophyta</taxon>
        <taxon>Tracheophyta</taxon>
        <taxon>Spermatophyta</taxon>
        <taxon>Magnoliopsida</taxon>
        <taxon>eudicotyledons</taxon>
        <taxon>Gunneridae</taxon>
        <taxon>Pentapetalae</taxon>
        <taxon>rosids</taxon>
        <taxon>malvids</taxon>
        <taxon>Sapindales</taxon>
        <taxon>Sapindaceae</taxon>
        <taxon>Hippocastanoideae</taxon>
        <taxon>Acereae</taxon>
        <taxon>Acer</taxon>
    </lineage>
</organism>
<accession>A0AAD5NG47</accession>
<keyword evidence="3" id="KW-1185">Reference proteome</keyword>
<dbReference type="Proteomes" id="UP001064489">
    <property type="component" value="Chromosome 12"/>
</dbReference>
<dbReference type="InterPro" id="IPR025558">
    <property type="entry name" value="DUF4283"/>
</dbReference>
<evidence type="ECO:0000259" key="1">
    <source>
        <dbReference type="Pfam" id="PF14111"/>
    </source>
</evidence>
<comment type="caution">
    <text evidence="2">The sequence shown here is derived from an EMBL/GenBank/DDBJ whole genome shotgun (WGS) entry which is preliminary data.</text>
</comment>
<gene>
    <name evidence="2" type="ORF">LWI28_007792</name>
</gene>
<reference evidence="2" key="1">
    <citation type="journal article" date="2022" name="Plant J.">
        <title>Strategies of tolerance reflected in two North American maple genomes.</title>
        <authorList>
            <person name="McEvoy S.L."/>
            <person name="Sezen U.U."/>
            <person name="Trouern-Trend A."/>
            <person name="McMahon S.M."/>
            <person name="Schaberg P.G."/>
            <person name="Yang J."/>
            <person name="Wegrzyn J.L."/>
            <person name="Swenson N.G."/>
        </authorList>
    </citation>
    <scope>NUCLEOTIDE SEQUENCE</scope>
    <source>
        <strain evidence="2">91603</strain>
    </source>
</reference>
<dbReference type="EMBL" id="JAJSOW010000107">
    <property type="protein sequence ID" value="KAI9156509.1"/>
    <property type="molecule type" value="Genomic_DNA"/>
</dbReference>
<protein>
    <recommendedName>
        <fullName evidence="1">DUF4283 domain-containing protein</fullName>
    </recommendedName>
</protein>
<proteinExistence type="predicted"/>
<evidence type="ECO:0000313" key="3">
    <source>
        <dbReference type="Proteomes" id="UP001064489"/>
    </source>
</evidence>
<dbReference type="Pfam" id="PF14111">
    <property type="entry name" value="DUF4283"/>
    <property type="match status" value="1"/>
</dbReference>
<sequence length="151" mass="17529">MNAEEIVKLCDALSIKEKNGSTCMLDVKLKDKSENRLALSLVRKVLKKKLVKREIFIDVMNKIWRVNCGVKIEPIEGNIFAFYFSNLEDRHGILNGNGKAITMFLHYERLMDYCFRCDRLGHDMDECVALLEEDRDVSSNANRKLTVWLRA</sequence>
<name>A0AAD5NG47_ACENE</name>
<reference evidence="2" key="2">
    <citation type="submission" date="2023-02" db="EMBL/GenBank/DDBJ databases">
        <authorList>
            <person name="Swenson N.G."/>
            <person name="Wegrzyn J.L."/>
            <person name="Mcevoy S.L."/>
        </authorList>
    </citation>
    <scope>NUCLEOTIDE SEQUENCE</scope>
    <source>
        <strain evidence="2">91603</strain>
        <tissue evidence="2">Leaf</tissue>
    </source>
</reference>
<evidence type="ECO:0000313" key="2">
    <source>
        <dbReference type="EMBL" id="KAI9156509.1"/>
    </source>
</evidence>
<feature type="domain" description="DUF4283" evidence="1">
    <location>
        <begin position="34"/>
        <end position="96"/>
    </location>
</feature>